<evidence type="ECO:0000256" key="1">
    <source>
        <dbReference type="ARBA" id="ARBA00004123"/>
    </source>
</evidence>
<evidence type="ECO:0000256" key="6">
    <source>
        <dbReference type="ARBA" id="ARBA00022816"/>
    </source>
</evidence>
<dbReference type="SUPFAM" id="SSF54427">
    <property type="entry name" value="NTF2-like"/>
    <property type="match status" value="1"/>
</dbReference>
<dbReference type="InterPro" id="IPR001611">
    <property type="entry name" value="Leu-rich_rpt"/>
</dbReference>
<evidence type="ECO:0000313" key="10">
    <source>
        <dbReference type="EMBL" id="KAL3874362.1"/>
    </source>
</evidence>
<dbReference type="InterPro" id="IPR057125">
    <property type="entry name" value="NXF1/2/3/5-like_LRR"/>
</dbReference>
<dbReference type="PANTHER" id="PTHR10662">
    <property type="entry name" value="NUCLEAR RNA EXPORT FACTOR"/>
    <property type="match status" value="1"/>
</dbReference>
<dbReference type="InterPro" id="IPR032710">
    <property type="entry name" value="NTF2-like_dom_sf"/>
</dbReference>
<dbReference type="Gene3D" id="3.80.10.10">
    <property type="entry name" value="Ribonuclease Inhibitor"/>
    <property type="match status" value="1"/>
</dbReference>
<dbReference type="Gene3D" id="3.30.70.330">
    <property type="match status" value="1"/>
</dbReference>
<keyword evidence="5" id="KW-0677">Repeat</keyword>
<keyword evidence="11" id="KW-1185">Reference proteome</keyword>
<proteinExistence type="inferred from homology"/>
<dbReference type="GO" id="GO:0051028">
    <property type="term" value="P:mRNA transport"/>
    <property type="evidence" value="ECO:0007669"/>
    <property type="project" value="UniProtKB-KW"/>
</dbReference>
<evidence type="ECO:0000256" key="4">
    <source>
        <dbReference type="ARBA" id="ARBA00022614"/>
    </source>
</evidence>
<dbReference type="Gene3D" id="3.10.450.50">
    <property type="match status" value="1"/>
</dbReference>
<keyword evidence="4" id="KW-0433">Leucine-rich repeat</keyword>
<feature type="compositionally biased region" description="Basic and acidic residues" evidence="8">
    <location>
        <begin position="13"/>
        <end position="27"/>
    </location>
</feature>
<dbReference type="Pfam" id="PF24048">
    <property type="entry name" value="LRR_NXF1-5"/>
    <property type="match status" value="1"/>
</dbReference>
<dbReference type="Pfam" id="PF09162">
    <property type="entry name" value="Tap-RNA_bind"/>
    <property type="match status" value="1"/>
</dbReference>
<dbReference type="AlphaFoldDB" id="A0ABD3WKJ7"/>
<dbReference type="PANTHER" id="PTHR10662:SF22">
    <property type="entry name" value="NUCLEAR RNA EXPORT FACTOR 1"/>
    <property type="match status" value="1"/>
</dbReference>
<dbReference type="InterPro" id="IPR030217">
    <property type="entry name" value="NXF_fam"/>
</dbReference>
<evidence type="ECO:0000256" key="5">
    <source>
        <dbReference type="ARBA" id="ARBA00022737"/>
    </source>
</evidence>
<feature type="domain" description="NTF2" evidence="9">
    <location>
        <begin position="411"/>
        <end position="554"/>
    </location>
</feature>
<name>A0ABD3WKJ7_SINWO</name>
<sequence length="554" mass="63115">MSSENFIVTSGRDGTRRFVSEHDDRWVRGGSRQSGKRGWKNRNNSGKFRKDFDGRGRGRGRGRGNFRGSFQGSGSHSHQDEDGDSAMDGEDRSGAQKRFSPYSRPDIQRRMQRHFDPDHPSTSEDQRPGSFQHTGLPVSTDSDSEWYKILIPYGKKSGKFHLLKLLQSHLNVPFKPFHFHFEHLKAVFYIQDKVCADAIKVLSKKVIMPNGYKLIVIVRPSAPPYIPMSDESIEKLKVCMSSRYDPASKALDLSNLYNDTEMRSENLYMALNREEVMSSVMKIIEDNIPEIVALDVSNNKLLSLDYFAALTGKAPNITRLNLGKNKLRSLDELDKIRGWTLEVLILDGNELCDKFKDQSGYISAVRQKFPKIQTLDGHELPPPITFDIESSTELPRIKGDFFAGIAEVQLLLIKFLKDYFTIYDSDNRQGLVIAYHEQAMFSLSACYNGLIEFRQPSLNMYAEESRNLIRLNRKDPSRKNKLLKYGRLPVITQLCLLPKTTHDSNSFVVDVGFVSASLLSFTVCGMFKEGESKADRPQIRWFTRSFLTVPYGQG</sequence>
<keyword evidence="3" id="KW-0813">Transport</keyword>
<dbReference type="Proteomes" id="UP001634394">
    <property type="component" value="Unassembled WGS sequence"/>
</dbReference>
<dbReference type="SUPFAM" id="SSF52058">
    <property type="entry name" value="L domain-like"/>
    <property type="match status" value="1"/>
</dbReference>
<dbReference type="EMBL" id="JBJQND010000006">
    <property type="protein sequence ID" value="KAL3874362.1"/>
    <property type="molecule type" value="Genomic_DNA"/>
</dbReference>
<keyword evidence="7" id="KW-0539">Nucleus</keyword>
<dbReference type="PROSITE" id="PS51450">
    <property type="entry name" value="LRR"/>
    <property type="match status" value="1"/>
</dbReference>
<evidence type="ECO:0000259" key="9">
    <source>
        <dbReference type="PROSITE" id="PS50177"/>
    </source>
</evidence>
<feature type="compositionally biased region" description="Polar residues" evidence="8">
    <location>
        <begin position="129"/>
        <end position="140"/>
    </location>
</feature>
<feature type="region of interest" description="Disordered" evidence="8">
    <location>
        <begin position="1"/>
        <end position="140"/>
    </location>
</feature>
<comment type="subcellular location">
    <subcellularLocation>
        <location evidence="1">Nucleus</location>
    </subcellularLocation>
</comment>
<comment type="similarity">
    <text evidence="2">Belongs to the NXF family.</text>
</comment>
<comment type="caution">
    <text evidence="10">The sequence shown here is derived from an EMBL/GenBank/DDBJ whole genome shotgun (WGS) entry which is preliminary data.</text>
</comment>
<evidence type="ECO:0000256" key="7">
    <source>
        <dbReference type="ARBA" id="ARBA00023242"/>
    </source>
</evidence>
<feature type="compositionally biased region" description="Low complexity" evidence="8">
    <location>
        <begin position="66"/>
        <end position="76"/>
    </location>
</feature>
<evidence type="ECO:0000256" key="3">
    <source>
        <dbReference type="ARBA" id="ARBA00022448"/>
    </source>
</evidence>
<keyword evidence="6" id="KW-0509">mRNA transport</keyword>
<evidence type="ECO:0000256" key="8">
    <source>
        <dbReference type="SAM" id="MobiDB-lite"/>
    </source>
</evidence>
<dbReference type="InterPro" id="IPR012677">
    <property type="entry name" value="Nucleotide-bd_a/b_plait_sf"/>
</dbReference>
<dbReference type="InterPro" id="IPR032675">
    <property type="entry name" value="LRR_dom_sf"/>
</dbReference>
<dbReference type="Pfam" id="PF22602">
    <property type="entry name" value="NXF_NTF2"/>
    <property type="match status" value="1"/>
</dbReference>
<dbReference type="FunFam" id="3.80.10.10:FF:000384">
    <property type="entry name" value="Nuclear RNA export factor 1"/>
    <property type="match status" value="1"/>
</dbReference>
<evidence type="ECO:0000256" key="2">
    <source>
        <dbReference type="ARBA" id="ARBA00009285"/>
    </source>
</evidence>
<gene>
    <name evidence="10" type="ORF">ACJMK2_037388</name>
</gene>
<feature type="compositionally biased region" description="Basic and acidic residues" evidence="8">
    <location>
        <begin position="106"/>
        <end position="127"/>
    </location>
</feature>
<dbReference type="GO" id="GO:0005634">
    <property type="term" value="C:nucleus"/>
    <property type="evidence" value="ECO:0007669"/>
    <property type="project" value="UniProtKB-SubCell"/>
</dbReference>
<organism evidence="10 11">
    <name type="scientific">Sinanodonta woodiana</name>
    <name type="common">Chinese pond mussel</name>
    <name type="synonym">Anodonta woodiana</name>
    <dbReference type="NCBI Taxonomy" id="1069815"/>
    <lineage>
        <taxon>Eukaryota</taxon>
        <taxon>Metazoa</taxon>
        <taxon>Spiralia</taxon>
        <taxon>Lophotrochozoa</taxon>
        <taxon>Mollusca</taxon>
        <taxon>Bivalvia</taxon>
        <taxon>Autobranchia</taxon>
        <taxon>Heteroconchia</taxon>
        <taxon>Palaeoheterodonta</taxon>
        <taxon>Unionida</taxon>
        <taxon>Unionoidea</taxon>
        <taxon>Unionidae</taxon>
        <taxon>Unioninae</taxon>
        <taxon>Sinanodonta</taxon>
    </lineage>
</organism>
<feature type="non-terminal residue" evidence="10">
    <location>
        <position position="554"/>
    </location>
</feature>
<dbReference type="InterPro" id="IPR018222">
    <property type="entry name" value="Nuclear_transport_factor_2_euk"/>
</dbReference>
<dbReference type="InterPro" id="IPR002075">
    <property type="entry name" value="NTF2_dom"/>
</dbReference>
<dbReference type="InterPro" id="IPR015245">
    <property type="entry name" value="Tap_RNA-bd"/>
</dbReference>
<accession>A0ABD3WKJ7</accession>
<protein>
    <recommendedName>
        <fullName evidence="9">NTF2 domain-containing protein</fullName>
    </recommendedName>
</protein>
<dbReference type="SUPFAM" id="SSF54928">
    <property type="entry name" value="RNA-binding domain, RBD"/>
    <property type="match status" value="1"/>
</dbReference>
<reference evidence="10 11" key="1">
    <citation type="submission" date="2024-11" db="EMBL/GenBank/DDBJ databases">
        <title>Chromosome-level genome assembly of the freshwater bivalve Anodonta woodiana.</title>
        <authorList>
            <person name="Chen X."/>
        </authorList>
    </citation>
    <scope>NUCLEOTIDE SEQUENCE [LARGE SCALE GENOMIC DNA]</scope>
    <source>
        <strain evidence="10">MN2024</strain>
        <tissue evidence="10">Gills</tissue>
    </source>
</reference>
<dbReference type="InterPro" id="IPR035979">
    <property type="entry name" value="RBD_domain_sf"/>
</dbReference>
<evidence type="ECO:0000313" key="11">
    <source>
        <dbReference type="Proteomes" id="UP001634394"/>
    </source>
</evidence>
<dbReference type="PROSITE" id="PS50177">
    <property type="entry name" value="NTF2_DOMAIN"/>
    <property type="match status" value="1"/>
</dbReference>